<feature type="chain" id="PRO_5014599088" evidence="8">
    <location>
        <begin position="24"/>
        <end position="485"/>
    </location>
</feature>
<evidence type="ECO:0000256" key="6">
    <source>
        <dbReference type="ARBA" id="ARBA00023049"/>
    </source>
</evidence>
<evidence type="ECO:0000313" key="10">
    <source>
        <dbReference type="EMBL" id="OEY73544.1"/>
    </source>
</evidence>
<comment type="similarity">
    <text evidence="2 7">Belongs to the peptidase M14 family.</text>
</comment>
<feature type="signal peptide" evidence="8">
    <location>
        <begin position="1"/>
        <end position="23"/>
    </location>
</feature>
<dbReference type="CDD" id="cd06239">
    <property type="entry name" value="M14-like"/>
    <property type="match status" value="1"/>
</dbReference>
<dbReference type="SUPFAM" id="SSF53187">
    <property type="entry name" value="Zn-dependent exopeptidases"/>
    <property type="match status" value="1"/>
</dbReference>
<evidence type="ECO:0000256" key="4">
    <source>
        <dbReference type="ARBA" id="ARBA00022801"/>
    </source>
</evidence>
<evidence type="ECO:0000313" key="13">
    <source>
        <dbReference type="Proteomes" id="UP000232533"/>
    </source>
</evidence>
<dbReference type="Proteomes" id="UP000176009">
    <property type="component" value="Unassembled WGS sequence"/>
</dbReference>
<keyword evidence="3" id="KW-0645">Protease</keyword>
<feature type="domain" description="Peptidase M14" evidence="9">
    <location>
        <begin position="32"/>
        <end position="301"/>
    </location>
</feature>
<dbReference type="GO" id="GO:0006508">
    <property type="term" value="P:proteolysis"/>
    <property type="evidence" value="ECO:0007669"/>
    <property type="project" value="UniProtKB-KW"/>
</dbReference>
<keyword evidence="12" id="KW-1185">Reference proteome</keyword>
<reference evidence="11 13" key="1">
    <citation type="submission" date="2015-10" db="EMBL/GenBank/DDBJ databases">
        <title>Draft genome sequence of Salegentibacter salinarum KCTC 12975.</title>
        <authorList>
            <person name="Lin W."/>
            <person name="Zheng Q."/>
        </authorList>
    </citation>
    <scope>NUCLEOTIDE SEQUENCE [LARGE SCALE GENOMIC DNA]</scope>
    <source>
        <strain evidence="11 13">KCTC 12974</strain>
    </source>
</reference>
<reference evidence="10 12" key="2">
    <citation type="submission" date="2016-09" db="EMBL/GenBank/DDBJ databases">
        <title>Genome Sequence of Salegentibacter salarius,Isolated from a Marine Solar Saltern of the Yellow Sea in South Korea.</title>
        <authorList>
            <person name="Zheng Q."/>
            <person name="Liu Y."/>
        </authorList>
    </citation>
    <scope>NUCLEOTIDE SEQUENCE [LARGE SCALE GENOMIC DNA]</scope>
    <source>
        <strain evidence="10 12">KCTC 12974</strain>
    </source>
</reference>
<dbReference type="GO" id="GO:0005615">
    <property type="term" value="C:extracellular space"/>
    <property type="evidence" value="ECO:0007669"/>
    <property type="project" value="TreeGrafter"/>
</dbReference>
<dbReference type="PANTHER" id="PTHR11705">
    <property type="entry name" value="PROTEASE FAMILY M14 CARBOXYPEPTIDASE A,B"/>
    <property type="match status" value="1"/>
</dbReference>
<keyword evidence="4" id="KW-0378">Hydrolase</keyword>
<evidence type="ECO:0000256" key="8">
    <source>
        <dbReference type="SAM" id="SignalP"/>
    </source>
</evidence>
<keyword evidence="8" id="KW-0732">Signal</keyword>
<evidence type="ECO:0000259" key="9">
    <source>
        <dbReference type="PROSITE" id="PS52035"/>
    </source>
</evidence>
<evidence type="ECO:0000313" key="11">
    <source>
        <dbReference type="EMBL" id="PKD20580.1"/>
    </source>
</evidence>
<evidence type="ECO:0000313" key="12">
    <source>
        <dbReference type="Proteomes" id="UP000176009"/>
    </source>
</evidence>
<dbReference type="GO" id="GO:0004181">
    <property type="term" value="F:metallocarboxypeptidase activity"/>
    <property type="evidence" value="ECO:0007669"/>
    <property type="project" value="InterPro"/>
</dbReference>
<dbReference type="PANTHER" id="PTHR11705:SF143">
    <property type="entry name" value="SLL0236 PROTEIN"/>
    <property type="match status" value="1"/>
</dbReference>
<dbReference type="EMBL" id="MJBR01000005">
    <property type="protein sequence ID" value="OEY73544.1"/>
    <property type="molecule type" value="Genomic_DNA"/>
</dbReference>
<accession>A0A2N0U0P6</accession>
<evidence type="ECO:0000256" key="5">
    <source>
        <dbReference type="ARBA" id="ARBA00022833"/>
    </source>
</evidence>
<evidence type="ECO:0000256" key="7">
    <source>
        <dbReference type="PROSITE-ProRule" id="PRU01379"/>
    </source>
</evidence>
<keyword evidence="5" id="KW-0862">Zinc</keyword>
<dbReference type="Gene3D" id="3.40.630.10">
    <property type="entry name" value="Zn peptidases"/>
    <property type="match status" value="1"/>
</dbReference>
<name>A0A2N0U0P6_9FLAO</name>
<protein>
    <submittedName>
        <fullName evidence="11">Peptidase M14</fullName>
    </submittedName>
</protein>
<evidence type="ECO:0000256" key="1">
    <source>
        <dbReference type="ARBA" id="ARBA00001947"/>
    </source>
</evidence>
<organism evidence="11 13">
    <name type="scientific">Salegentibacter salarius</name>
    <dbReference type="NCBI Taxonomy" id="435906"/>
    <lineage>
        <taxon>Bacteria</taxon>
        <taxon>Pseudomonadati</taxon>
        <taxon>Bacteroidota</taxon>
        <taxon>Flavobacteriia</taxon>
        <taxon>Flavobacteriales</taxon>
        <taxon>Flavobacteriaceae</taxon>
        <taxon>Salegentibacter</taxon>
    </lineage>
</organism>
<dbReference type="Proteomes" id="UP000232533">
    <property type="component" value="Unassembled WGS sequence"/>
</dbReference>
<dbReference type="OrthoDB" id="1119199at2"/>
<evidence type="ECO:0000256" key="3">
    <source>
        <dbReference type="ARBA" id="ARBA00022670"/>
    </source>
</evidence>
<dbReference type="Pfam" id="PF00246">
    <property type="entry name" value="Peptidase_M14"/>
    <property type="match status" value="1"/>
</dbReference>
<sequence>MNFKKISFLFFLCAFFTLSSSSAQEKEIYRELYNSYEDFKEKSIEKRRFTQAKIQPLINDFDQKEHFKVTKVGESIEGRPLQLISLGKGDVDIFLWSQMHGDESTATMAIFDILNFLDAEAFSEEKEEMLKNVKLHFLPMLNPDGAERFQRRNLLGVDINRDALRLQSPESKTLKNVRDSLDADFGFNLHDQSTYYNAERTPKPATMSYLAPAYNYEKSINEVRGAAMQVIVQMNNILQEYAPGQVGRYNDDFEPRAFGDNIQKWGTSTILIESGGYPNDPEKQQIRKLNFVSILAAIFSIADEDYKNAEISKYEEIPNNDRKLFDLKLTALTYELLGEDYILDLGINQYEVQDEDLDYFYNSNISDQGDLSTYYGYEEFDASGYKFVQGKIYPETYENLEVFQQENISEILKEGYSYVVLKELPEDGFTNLPLNLVTEDFEISENLQPNFFLKKDENLEYAVINGFFIDLSKENFDVGNALILD</sequence>
<dbReference type="AlphaFoldDB" id="A0A2N0U0P6"/>
<comment type="caution">
    <text evidence="11">The sequence shown here is derived from an EMBL/GenBank/DDBJ whole genome shotgun (WGS) entry which is preliminary data.</text>
</comment>
<dbReference type="GO" id="GO:0008270">
    <property type="term" value="F:zinc ion binding"/>
    <property type="evidence" value="ECO:0007669"/>
    <property type="project" value="InterPro"/>
</dbReference>
<dbReference type="SMART" id="SM00631">
    <property type="entry name" value="Zn_pept"/>
    <property type="match status" value="1"/>
</dbReference>
<evidence type="ECO:0000256" key="2">
    <source>
        <dbReference type="ARBA" id="ARBA00005988"/>
    </source>
</evidence>
<dbReference type="PROSITE" id="PS52035">
    <property type="entry name" value="PEPTIDASE_M14"/>
    <property type="match status" value="1"/>
</dbReference>
<proteinExistence type="inferred from homology"/>
<comment type="cofactor">
    <cofactor evidence="1">
        <name>Zn(2+)</name>
        <dbReference type="ChEBI" id="CHEBI:29105"/>
    </cofactor>
</comment>
<feature type="active site" description="Proton donor/acceptor" evidence="7">
    <location>
        <position position="254"/>
    </location>
</feature>
<gene>
    <name evidence="11" type="ORF">APR40_08795</name>
    <name evidence="10" type="ORF">BHS39_08800</name>
</gene>
<dbReference type="RefSeq" id="WP_070053262.1">
    <property type="nucleotide sequence ID" value="NZ_FVZF01000013.1"/>
</dbReference>
<dbReference type="EMBL" id="LKTR01000007">
    <property type="protein sequence ID" value="PKD20580.1"/>
    <property type="molecule type" value="Genomic_DNA"/>
</dbReference>
<dbReference type="InterPro" id="IPR000834">
    <property type="entry name" value="Peptidase_M14"/>
</dbReference>
<keyword evidence="6" id="KW-0482">Metalloprotease</keyword>